<sequence length="351" mass="39631">MQGSCIRRTSLLAVILLVLLEVSAGAEQDSPQHAAVAGDESSPAMSLPADDGSVGENELQFYKRLYDFGLGKRAYSYVSEYKRLPVYNFGLGKRSRAYSFGLGKRPADYEDYYVEGDENAIQEDDDAREDLDSNSIDKRARQYSFGLGKRTKPYSFGLGKRTSSGQQSLYSFGLGKKAERPHSMYSFGLGKRADGRLYAFGLGKRPSDEARRPGNRFSFGLGKRVRPDDDEEEEEEDSVDEGKRSQHRFNFGLGKREVSPKELEAVKKEEEGLNKPSPQAKEEVHQVSKRSLRYPFVVGKRGEMDWDADDFFDDGNRIPSYARLSRRPYNFGLGKRIPMYDFGLGKRSESE</sequence>
<gene>
    <name evidence="3" type="ORF">PR048_033440</name>
</gene>
<evidence type="ECO:0000313" key="3">
    <source>
        <dbReference type="EMBL" id="KAJ8865917.1"/>
    </source>
</evidence>
<feature type="region of interest" description="Disordered" evidence="1">
    <location>
        <begin position="31"/>
        <end position="51"/>
    </location>
</feature>
<protein>
    <submittedName>
        <fullName evidence="3">Uncharacterized protein</fullName>
    </submittedName>
</protein>
<feature type="chain" id="PRO_5045950862" evidence="2">
    <location>
        <begin position="26"/>
        <end position="351"/>
    </location>
</feature>
<proteinExistence type="predicted"/>
<dbReference type="InterPro" id="IPR010276">
    <property type="entry name" value="Allatostatin"/>
</dbReference>
<reference evidence="3 4" key="1">
    <citation type="submission" date="2023-02" db="EMBL/GenBank/DDBJ databases">
        <title>LHISI_Scaffold_Assembly.</title>
        <authorList>
            <person name="Stuart O.P."/>
            <person name="Cleave R."/>
            <person name="Magrath M.J.L."/>
            <person name="Mikheyev A.S."/>
        </authorList>
    </citation>
    <scope>NUCLEOTIDE SEQUENCE [LARGE SCALE GENOMIC DNA]</scope>
    <source>
        <strain evidence="3">Daus_M_001</strain>
        <tissue evidence="3">Leg muscle</tissue>
    </source>
</reference>
<evidence type="ECO:0000313" key="4">
    <source>
        <dbReference type="Proteomes" id="UP001159363"/>
    </source>
</evidence>
<evidence type="ECO:0000256" key="1">
    <source>
        <dbReference type="SAM" id="MobiDB-lite"/>
    </source>
</evidence>
<dbReference type="Pfam" id="PF05953">
    <property type="entry name" value="Allatostatin"/>
    <property type="match status" value="7"/>
</dbReference>
<dbReference type="Proteomes" id="UP001159363">
    <property type="component" value="Chromosome 16"/>
</dbReference>
<evidence type="ECO:0000256" key="2">
    <source>
        <dbReference type="SAM" id="SignalP"/>
    </source>
</evidence>
<feature type="region of interest" description="Disordered" evidence="1">
    <location>
        <begin position="203"/>
        <end position="286"/>
    </location>
</feature>
<dbReference type="EMBL" id="JARBHB010000017">
    <property type="protein sequence ID" value="KAJ8865917.1"/>
    <property type="molecule type" value="Genomic_DNA"/>
</dbReference>
<keyword evidence="2" id="KW-0732">Signal</keyword>
<comment type="caution">
    <text evidence="3">The sequence shown here is derived from an EMBL/GenBank/DDBJ whole genome shotgun (WGS) entry which is preliminary data.</text>
</comment>
<feature type="compositionally biased region" description="Acidic residues" evidence="1">
    <location>
        <begin position="228"/>
        <end position="239"/>
    </location>
</feature>
<feature type="compositionally biased region" description="Basic and acidic residues" evidence="1">
    <location>
        <begin position="254"/>
        <end position="273"/>
    </location>
</feature>
<keyword evidence="4" id="KW-1185">Reference proteome</keyword>
<organism evidence="3 4">
    <name type="scientific">Dryococelus australis</name>
    <dbReference type="NCBI Taxonomy" id="614101"/>
    <lineage>
        <taxon>Eukaryota</taxon>
        <taxon>Metazoa</taxon>
        <taxon>Ecdysozoa</taxon>
        <taxon>Arthropoda</taxon>
        <taxon>Hexapoda</taxon>
        <taxon>Insecta</taxon>
        <taxon>Pterygota</taxon>
        <taxon>Neoptera</taxon>
        <taxon>Polyneoptera</taxon>
        <taxon>Phasmatodea</taxon>
        <taxon>Verophasmatodea</taxon>
        <taxon>Anareolatae</taxon>
        <taxon>Phasmatidae</taxon>
        <taxon>Eurycanthinae</taxon>
        <taxon>Dryococelus</taxon>
    </lineage>
</organism>
<name>A0ABQ9G3D9_9NEOP</name>
<accession>A0ABQ9G3D9</accession>
<feature type="signal peptide" evidence="2">
    <location>
        <begin position="1"/>
        <end position="25"/>
    </location>
</feature>